<organism evidence="2 3">
    <name type="scientific">Acidiluteibacter ferrifornacis</name>
    <dbReference type="NCBI Taxonomy" id="2692424"/>
    <lineage>
        <taxon>Bacteria</taxon>
        <taxon>Pseudomonadati</taxon>
        <taxon>Bacteroidota</taxon>
        <taxon>Flavobacteriia</taxon>
        <taxon>Flavobacteriales</taxon>
        <taxon>Cryomorphaceae</taxon>
        <taxon>Acidiluteibacter</taxon>
    </lineage>
</organism>
<evidence type="ECO:0000313" key="2">
    <source>
        <dbReference type="EMBL" id="NBG66257.1"/>
    </source>
</evidence>
<dbReference type="InterPro" id="IPR013693">
    <property type="entry name" value="SpoIID/LytB_N"/>
</dbReference>
<dbReference type="NCBIfam" id="TIGR02669">
    <property type="entry name" value="SpoIID_LytB"/>
    <property type="match status" value="1"/>
</dbReference>
<dbReference type="AlphaFoldDB" id="A0A6N9NMC2"/>
<keyword evidence="3" id="KW-1185">Reference proteome</keyword>
<comment type="caution">
    <text evidence="2">The sequence shown here is derived from an EMBL/GenBank/DDBJ whole genome shotgun (WGS) entry which is preliminary data.</text>
</comment>
<evidence type="ECO:0000313" key="3">
    <source>
        <dbReference type="Proteomes" id="UP000470771"/>
    </source>
</evidence>
<gene>
    <name evidence="2" type="ORF">GQN54_09025</name>
</gene>
<dbReference type="Proteomes" id="UP000470771">
    <property type="component" value="Unassembled WGS sequence"/>
</dbReference>
<name>A0A6N9NMC2_9FLAO</name>
<dbReference type="EMBL" id="WWNE01000007">
    <property type="protein sequence ID" value="NBG66257.1"/>
    <property type="molecule type" value="Genomic_DNA"/>
</dbReference>
<reference evidence="2 3" key="1">
    <citation type="submission" date="2019-12" db="EMBL/GenBank/DDBJ databases">
        <authorList>
            <person name="Zhao J."/>
        </authorList>
    </citation>
    <scope>NUCLEOTIDE SEQUENCE [LARGE SCALE GENOMIC DNA]</scope>
    <source>
        <strain evidence="2 3">S-15</strain>
    </source>
</reference>
<evidence type="ECO:0000259" key="1">
    <source>
        <dbReference type="Pfam" id="PF08486"/>
    </source>
</evidence>
<dbReference type="Pfam" id="PF08486">
    <property type="entry name" value="SpoIID"/>
    <property type="match status" value="1"/>
</dbReference>
<dbReference type="GO" id="GO:0030435">
    <property type="term" value="P:sporulation resulting in formation of a cellular spore"/>
    <property type="evidence" value="ECO:0007669"/>
    <property type="project" value="InterPro"/>
</dbReference>
<feature type="domain" description="Sporulation stage II protein D amidase enhancer LytB N-terminal" evidence="1">
    <location>
        <begin position="121"/>
        <end position="208"/>
    </location>
</feature>
<proteinExistence type="predicted"/>
<dbReference type="RefSeq" id="WP_160633216.1">
    <property type="nucleotide sequence ID" value="NZ_WWNE01000007.1"/>
</dbReference>
<sequence length="380" mass="43640">MKSLICILFLFFNTLLIHAELINIGIFADYSVSHFEFNPRAGSYTIFTEKGRLKEINSQDIVVVKYVDTHIQLIQNNRVVGSFSKVNFIGTGWYNHFKISIKSPIVKDTRYDDNLKIQLTNKGLQLVNNIDLDNYIAGVVEAEVGRKPVEEYHKLQAIICRTYALANLNKHYADGYNLCDRVHCQAYHGKTFFEQITKASLSTRGIVIVDSDIDLITAAFHSNCGGQTVKSGDVWSKNLYYLDVVKDTFCIKTSNAFWEKEIAKDSWYNYVMSKAPKVSREDLRKDFNQTTRALSYMNQSMLPVEDIRYDWKLRSTFFSVYNRGDKVVLKGRGYGHGVGLCQQGAMEMARLGFSYSDILHKYYKGVHLINLSALEFFRED</sequence>
<protein>
    <submittedName>
        <fullName evidence="2">SpoIID/LytB domain-containing protein</fullName>
    </submittedName>
</protein>
<accession>A0A6N9NMC2</accession>
<dbReference type="InterPro" id="IPR013486">
    <property type="entry name" value="SpoIID/LytB"/>
</dbReference>